<reference evidence="1" key="2">
    <citation type="journal article" date="2015" name="Fish Shellfish Immunol.">
        <title>Early steps in the European eel (Anguilla anguilla)-Vibrio vulnificus interaction in the gills: Role of the RtxA13 toxin.</title>
        <authorList>
            <person name="Callol A."/>
            <person name="Pajuelo D."/>
            <person name="Ebbesson L."/>
            <person name="Teles M."/>
            <person name="MacKenzie S."/>
            <person name="Amaro C."/>
        </authorList>
    </citation>
    <scope>NUCLEOTIDE SEQUENCE</scope>
</reference>
<dbReference type="EMBL" id="GBXM01050250">
    <property type="protein sequence ID" value="JAH58327.1"/>
    <property type="molecule type" value="Transcribed_RNA"/>
</dbReference>
<protein>
    <submittedName>
        <fullName evidence="1">Uncharacterized protein</fullName>
    </submittedName>
</protein>
<name>A0A0E9TXZ6_ANGAN</name>
<proteinExistence type="predicted"/>
<sequence>MFCFFFPF</sequence>
<organism evidence="1">
    <name type="scientific">Anguilla anguilla</name>
    <name type="common">European freshwater eel</name>
    <name type="synonym">Muraena anguilla</name>
    <dbReference type="NCBI Taxonomy" id="7936"/>
    <lineage>
        <taxon>Eukaryota</taxon>
        <taxon>Metazoa</taxon>
        <taxon>Chordata</taxon>
        <taxon>Craniata</taxon>
        <taxon>Vertebrata</taxon>
        <taxon>Euteleostomi</taxon>
        <taxon>Actinopterygii</taxon>
        <taxon>Neopterygii</taxon>
        <taxon>Teleostei</taxon>
        <taxon>Anguilliformes</taxon>
        <taxon>Anguillidae</taxon>
        <taxon>Anguilla</taxon>
    </lineage>
</organism>
<reference evidence="1" key="1">
    <citation type="submission" date="2014-11" db="EMBL/GenBank/DDBJ databases">
        <authorList>
            <person name="Amaro Gonzalez C."/>
        </authorList>
    </citation>
    <scope>NUCLEOTIDE SEQUENCE</scope>
</reference>
<evidence type="ECO:0000313" key="1">
    <source>
        <dbReference type="EMBL" id="JAH58327.1"/>
    </source>
</evidence>
<accession>A0A0E9TXZ6</accession>